<accession>U2CCK2</accession>
<dbReference type="AlphaFoldDB" id="U2CCK2"/>
<evidence type="ECO:0000313" key="3">
    <source>
        <dbReference type="Proteomes" id="UP000016496"/>
    </source>
</evidence>
<feature type="region of interest" description="Disordered" evidence="1">
    <location>
        <begin position="47"/>
        <end position="68"/>
    </location>
</feature>
<organism evidence="2 3">
    <name type="scientific">Bacteroides pyogenes F0041</name>
    <dbReference type="NCBI Taxonomy" id="1321819"/>
    <lineage>
        <taxon>Bacteria</taxon>
        <taxon>Pseudomonadati</taxon>
        <taxon>Bacteroidota</taxon>
        <taxon>Bacteroidia</taxon>
        <taxon>Bacteroidales</taxon>
        <taxon>Bacteroidaceae</taxon>
        <taxon>Bacteroides</taxon>
    </lineage>
</organism>
<comment type="caution">
    <text evidence="2">The sequence shown here is derived from an EMBL/GenBank/DDBJ whole genome shotgun (WGS) entry which is preliminary data.</text>
</comment>
<dbReference type="PATRIC" id="fig|1321819.3.peg.2695"/>
<dbReference type="HOGENOM" id="CLU_2785304_0_0_10"/>
<evidence type="ECO:0000256" key="1">
    <source>
        <dbReference type="SAM" id="MobiDB-lite"/>
    </source>
</evidence>
<proteinExistence type="predicted"/>
<protein>
    <submittedName>
        <fullName evidence="2">Uncharacterized protein</fullName>
    </submittedName>
</protein>
<gene>
    <name evidence="2" type="ORF">HMPREF1981_02919</name>
</gene>
<dbReference type="EMBL" id="AWSV01000154">
    <property type="protein sequence ID" value="ERI81733.1"/>
    <property type="molecule type" value="Genomic_DNA"/>
</dbReference>
<sequence length="68" mass="7388">MPIDFVYKPEPERSNTCFSDIRDNSASEDTGFEQTTLSLQATYDNAAYGNPGTGKSTASSRLKEAASF</sequence>
<dbReference type="Proteomes" id="UP000016496">
    <property type="component" value="Unassembled WGS sequence"/>
</dbReference>
<evidence type="ECO:0000313" key="2">
    <source>
        <dbReference type="EMBL" id="ERI81733.1"/>
    </source>
</evidence>
<reference evidence="2 3" key="1">
    <citation type="submission" date="2013-08" db="EMBL/GenBank/DDBJ databases">
        <authorList>
            <person name="Weinstock G."/>
            <person name="Sodergren E."/>
            <person name="Wylie T."/>
            <person name="Fulton L."/>
            <person name="Fulton R."/>
            <person name="Fronick C."/>
            <person name="O'Laughlin M."/>
            <person name="Godfrey J."/>
            <person name="Miner T."/>
            <person name="Herter B."/>
            <person name="Appelbaum E."/>
            <person name="Cordes M."/>
            <person name="Lek S."/>
            <person name="Wollam A."/>
            <person name="Pepin K.H."/>
            <person name="Palsikar V.B."/>
            <person name="Mitreva M."/>
            <person name="Wilson R.K."/>
        </authorList>
    </citation>
    <scope>NUCLEOTIDE SEQUENCE [LARGE SCALE GENOMIC DNA]</scope>
    <source>
        <strain evidence="2 3">F0041</strain>
    </source>
</reference>
<name>U2CCK2_9BACE</name>